<protein>
    <recommendedName>
        <fullName evidence="4">Spaetzle domain-containing protein</fullName>
    </recommendedName>
</protein>
<reference evidence="2 3" key="1">
    <citation type="submission" date="2024-02" db="EMBL/GenBank/DDBJ databases">
        <title>Chromosome-scale genome assembly of the rough periwinkle Littorina saxatilis.</title>
        <authorList>
            <person name="De Jode A."/>
            <person name="Faria R."/>
            <person name="Formenti G."/>
            <person name="Sims Y."/>
            <person name="Smith T.P."/>
            <person name="Tracey A."/>
            <person name="Wood J.M.D."/>
            <person name="Zagrodzka Z.B."/>
            <person name="Johannesson K."/>
            <person name="Butlin R.K."/>
            <person name="Leder E.H."/>
        </authorList>
    </citation>
    <scope>NUCLEOTIDE SEQUENCE [LARGE SCALE GENOMIC DNA]</scope>
    <source>
        <strain evidence="2">Snail1</strain>
        <tissue evidence="2">Muscle</tissue>
    </source>
</reference>
<organism evidence="2 3">
    <name type="scientific">Littorina saxatilis</name>
    <dbReference type="NCBI Taxonomy" id="31220"/>
    <lineage>
        <taxon>Eukaryota</taxon>
        <taxon>Metazoa</taxon>
        <taxon>Spiralia</taxon>
        <taxon>Lophotrochozoa</taxon>
        <taxon>Mollusca</taxon>
        <taxon>Gastropoda</taxon>
        <taxon>Caenogastropoda</taxon>
        <taxon>Littorinimorpha</taxon>
        <taxon>Littorinoidea</taxon>
        <taxon>Littorinidae</taxon>
        <taxon>Littorina</taxon>
    </lineage>
</organism>
<dbReference type="AlphaFoldDB" id="A0AAN9B4D2"/>
<name>A0AAN9B4D2_9CAEN</name>
<comment type="caution">
    <text evidence="2">The sequence shown here is derived from an EMBL/GenBank/DDBJ whole genome shotgun (WGS) entry which is preliminary data.</text>
</comment>
<keyword evidence="1" id="KW-0732">Signal</keyword>
<feature type="chain" id="PRO_5042926963" description="Spaetzle domain-containing protein" evidence="1">
    <location>
        <begin position="25"/>
        <end position="215"/>
    </location>
</feature>
<gene>
    <name evidence="2" type="ORF">V1264_004536</name>
</gene>
<evidence type="ECO:0000313" key="2">
    <source>
        <dbReference type="EMBL" id="KAK7097584.1"/>
    </source>
</evidence>
<evidence type="ECO:0000313" key="3">
    <source>
        <dbReference type="Proteomes" id="UP001374579"/>
    </source>
</evidence>
<evidence type="ECO:0008006" key="4">
    <source>
        <dbReference type="Google" id="ProtNLM"/>
    </source>
</evidence>
<accession>A0AAN9B4D2</accession>
<sequence>MPSACPTWLLAIFTLFSTGARVQAQAETRPSLTQALPVESQCSYSGLFVPESDLSLNANGGLFFEGDTLFGLTKYKRQFVYNETCDYVKVTRPKAANRVQLQECSAPTYSTLPQQVTTSRHTRSSTCKSCCKTEMSISVPKTVTNLYTGIKYQAKHHNDSYQLINLGHCTKPDGPCGFGGICTQAQQIHWVLITTPRGDAFVPTTVPSHCSCVYI</sequence>
<dbReference type="Proteomes" id="UP001374579">
    <property type="component" value="Unassembled WGS sequence"/>
</dbReference>
<dbReference type="EMBL" id="JBAMIC010000013">
    <property type="protein sequence ID" value="KAK7097584.1"/>
    <property type="molecule type" value="Genomic_DNA"/>
</dbReference>
<keyword evidence="3" id="KW-1185">Reference proteome</keyword>
<evidence type="ECO:0000256" key="1">
    <source>
        <dbReference type="SAM" id="SignalP"/>
    </source>
</evidence>
<proteinExistence type="predicted"/>
<feature type="signal peptide" evidence="1">
    <location>
        <begin position="1"/>
        <end position="24"/>
    </location>
</feature>